<keyword evidence="4" id="KW-1133">Transmembrane helix</keyword>
<keyword evidence="2" id="KW-1003">Cell membrane</keyword>
<organism evidence="8 9">
    <name type="scientific">Magnetospirillum sulfuroxidans</name>
    <dbReference type="NCBI Taxonomy" id="611300"/>
    <lineage>
        <taxon>Bacteria</taxon>
        <taxon>Pseudomonadati</taxon>
        <taxon>Pseudomonadota</taxon>
        <taxon>Alphaproteobacteria</taxon>
        <taxon>Rhodospirillales</taxon>
        <taxon>Rhodospirillaceae</taxon>
        <taxon>Magnetospirillum</taxon>
    </lineage>
</organism>
<evidence type="ECO:0000256" key="3">
    <source>
        <dbReference type="ARBA" id="ARBA00022692"/>
    </source>
</evidence>
<feature type="domain" description="Single Cache" evidence="7">
    <location>
        <begin position="17"/>
        <end position="104"/>
    </location>
</feature>
<evidence type="ECO:0000256" key="1">
    <source>
        <dbReference type="ARBA" id="ARBA00004651"/>
    </source>
</evidence>
<keyword evidence="5" id="KW-0472">Membrane</keyword>
<dbReference type="Pfam" id="PF17200">
    <property type="entry name" value="sCache_2"/>
    <property type="match status" value="1"/>
</dbReference>
<protein>
    <submittedName>
        <fullName evidence="8">Cache domain-containing protein</fullName>
    </submittedName>
</protein>
<reference evidence="8 9" key="1">
    <citation type="submission" date="2021-04" db="EMBL/GenBank/DDBJ databases">
        <title>Magnetospirillum sulfuroxidans sp. nov., a facultative chemolithoautotrophic sulfur-oxidizing alphaproteobacterium isolated from freshwater sediment and proposals for Paramagetospirillum gen. nov., and Magnetospirillaceae fam. nov.</title>
        <authorList>
            <person name="Koziaeva V."/>
            <person name="Geelhoed J.S."/>
            <person name="Sorokin D.Y."/>
            <person name="Grouzdev D.S."/>
        </authorList>
    </citation>
    <scope>NUCLEOTIDE SEQUENCE [LARGE SCALE GENOMIC DNA]</scope>
    <source>
        <strain evidence="8 9">J10</strain>
    </source>
</reference>
<feature type="chain" id="PRO_5045993755" evidence="6">
    <location>
        <begin position="23"/>
        <end position="153"/>
    </location>
</feature>
<evidence type="ECO:0000256" key="6">
    <source>
        <dbReference type="SAM" id="SignalP"/>
    </source>
</evidence>
<dbReference type="InterPro" id="IPR033480">
    <property type="entry name" value="sCache_2"/>
</dbReference>
<dbReference type="Gene3D" id="3.30.450.20">
    <property type="entry name" value="PAS domain"/>
    <property type="match status" value="1"/>
</dbReference>
<evidence type="ECO:0000256" key="4">
    <source>
        <dbReference type="ARBA" id="ARBA00022989"/>
    </source>
</evidence>
<sequence length="153" mass="16234">MLKLVAATLLTSALACSSAAFAQEKGAADEASALVKKAVAHFKAVGKDKACADFADSQGAFQMKDLYVFVQGTDNVVLCHGKNAAFNGKDMSNLKDTDGKLFIQEMSNVAKSAGAGWIDYKWVNATTKKIEPKSTYVEKIDGPLYAGAGIYKP</sequence>
<evidence type="ECO:0000256" key="5">
    <source>
        <dbReference type="ARBA" id="ARBA00023136"/>
    </source>
</evidence>
<proteinExistence type="predicted"/>
<name>A0ABS5IFT4_9PROT</name>
<dbReference type="EMBL" id="JAGTUF010000020">
    <property type="protein sequence ID" value="MBR9973286.1"/>
    <property type="molecule type" value="Genomic_DNA"/>
</dbReference>
<comment type="caution">
    <text evidence="8">The sequence shown here is derived from an EMBL/GenBank/DDBJ whole genome shotgun (WGS) entry which is preliminary data.</text>
</comment>
<dbReference type="PROSITE" id="PS51257">
    <property type="entry name" value="PROKAR_LIPOPROTEIN"/>
    <property type="match status" value="1"/>
</dbReference>
<comment type="subcellular location">
    <subcellularLocation>
        <location evidence="1">Cell membrane</location>
        <topology evidence="1">Multi-pass membrane protein</topology>
    </subcellularLocation>
</comment>
<keyword evidence="6" id="KW-0732">Signal</keyword>
<evidence type="ECO:0000259" key="7">
    <source>
        <dbReference type="SMART" id="SM01049"/>
    </source>
</evidence>
<keyword evidence="9" id="KW-1185">Reference proteome</keyword>
<accession>A0ABS5IFT4</accession>
<gene>
    <name evidence="8" type="ORF">KEC16_16300</name>
</gene>
<dbReference type="Proteomes" id="UP000680714">
    <property type="component" value="Unassembled WGS sequence"/>
</dbReference>
<evidence type="ECO:0000256" key="2">
    <source>
        <dbReference type="ARBA" id="ARBA00022475"/>
    </source>
</evidence>
<dbReference type="SMART" id="SM01049">
    <property type="entry name" value="Cache_2"/>
    <property type="match status" value="1"/>
</dbReference>
<keyword evidence="3" id="KW-0812">Transmembrane</keyword>
<evidence type="ECO:0000313" key="9">
    <source>
        <dbReference type="Proteomes" id="UP000680714"/>
    </source>
</evidence>
<dbReference type="RefSeq" id="WP_211550873.1">
    <property type="nucleotide sequence ID" value="NZ_JAGTUF010000020.1"/>
</dbReference>
<evidence type="ECO:0000313" key="8">
    <source>
        <dbReference type="EMBL" id="MBR9973286.1"/>
    </source>
</evidence>
<feature type="signal peptide" evidence="6">
    <location>
        <begin position="1"/>
        <end position="22"/>
    </location>
</feature>